<evidence type="ECO:0000256" key="1">
    <source>
        <dbReference type="SAM" id="MobiDB-lite"/>
    </source>
</evidence>
<comment type="caution">
    <text evidence="2">The sequence shown here is derived from an EMBL/GenBank/DDBJ whole genome shotgun (WGS) entry which is preliminary data.</text>
</comment>
<keyword evidence="3" id="KW-1185">Reference proteome</keyword>
<dbReference type="EMBL" id="JABFUD020000017">
    <property type="protein sequence ID" value="KAI5067511.1"/>
    <property type="molecule type" value="Genomic_DNA"/>
</dbReference>
<feature type="compositionally biased region" description="Polar residues" evidence="1">
    <location>
        <begin position="14"/>
        <end position="23"/>
    </location>
</feature>
<name>A0A9D4ZCE2_ADICA</name>
<dbReference type="Proteomes" id="UP000886520">
    <property type="component" value="Chromosome 17"/>
</dbReference>
<accession>A0A9D4ZCE2</accession>
<organism evidence="2 3">
    <name type="scientific">Adiantum capillus-veneris</name>
    <name type="common">Maidenhair fern</name>
    <dbReference type="NCBI Taxonomy" id="13818"/>
    <lineage>
        <taxon>Eukaryota</taxon>
        <taxon>Viridiplantae</taxon>
        <taxon>Streptophyta</taxon>
        <taxon>Embryophyta</taxon>
        <taxon>Tracheophyta</taxon>
        <taxon>Polypodiopsida</taxon>
        <taxon>Polypodiidae</taxon>
        <taxon>Polypodiales</taxon>
        <taxon>Pteridineae</taxon>
        <taxon>Pteridaceae</taxon>
        <taxon>Vittarioideae</taxon>
        <taxon>Adiantum</taxon>
    </lineage>
</organism>
<reference evidence="2" key="1">
    <citation type="submission" date="2021-01" db="EMBL/GenBank/DDBJ databases">
        <title>Adiantum capillus-veneris genome.</title>
        <authorList>
            <person name="Fang Y."/>
            <person name="Liao Q."/>
        </authorList>
    </citation>
    <scope>NUCLEOTIDE SEQUENCE</scope>
    <source>
        <strain evidence="2">H3</strain>
        <tissue evidence="2">Leaf</tissue>
    </source>
</reference>
<proteinExistence type="predicted"/>
<gene>
    <name evidence="2" type="ORF">GOP47_0018039</name>
</gene>
<evidence type="ECO:0000313" key="2">
    <source>
        <dbReference type="EMBL" id="KAI5067511.1"/>
    </source>
</evidence>
<evidence type="ECO:0000313" key="3">
    <source>
        <dbReference type="Proteomes" id="UP000886520"/>
    </source>
</evidence>
<protein>
    <submittedName>
        <fullName evidence="2">Uncharacterized protein</fullName>
    </submittedName>
</protein>
<feature type="region of interest" description="Disordered" evidence="1">
    <location>
        <begin position="1"/>
        <end position="23"/>
    </location>
</feature>
<sequence>MFSSASLAGKRNQDQQLKPNTSIGKVDQLSPYLSIQETVDEPVQQTSKKSILSPSLGEALLALPSPPAMLPSDAMIIEELQEIVDAATSRHNTQVLKPIHTRHSKSFNSSQVTTKSSTTFGRRTHRFAYGNSTHFKFEHCSISGPTILLKRN</sequence>
<dbReference type="AlphaFoldDB" id="A0A9D4ZCE2"/>